<dbReference type="Pfam" id="PF13181">
    <property type="entry name" value="TPR_8"/>
    <property type="match status" value="5"/>
</dbReference>
<dbReference type="PANTHER" id="PTHR44227">
    <property type="match status" value="1"/>
</dbReference>
<keyword evidence="9" id="KW-0677">Repeat</keyword>
<evidence type="ECO:0000256" key="6">
    <source>
        <dbReference type="ARBA" id="ARBA00012839"/>
    </source>
</evidence>
<comment type="catalytic activity">
    <reaction evidence="15">
        <text>a di-trans,poly-cis-dolichyl beta-D-mannosyl phosphate + L-seryl-[protein] = 3-O-(alpha-D-mannosyl)-L-seryl-[protein] + a di-trans,poly-cis-dolichyl phosphate + H(+)</text>
        <dbReference type="Rhea" id="RHEA:17377"/>
        <dbReference type="Rhea" id="RHEA-COMP:9863"/>
        <dbReference type="Rhea" id="RHEA-COMP:13546"/>
        <dbReference type="Rhea" id="RHEA-COMP:19498"/>
        <dbReference type="Rhea" id="RHEA-COMP:19501"/>
        <dbReference type="ChEBI" id="CHEBI:15378"/>
        <dbReference type="ChEBI" id="CHEBI:29999"/>
        <dbReference type="ChEBI" id="CHEBI:57683"/>
        <dbReference type="ChEBI" id="CHEBI:58211"/>
        <dbReference type="ChEBI" id="CHEBI:137321"/>
        <dbReference type="EC" id="2.4.1.109"/>
    </reaction>
</comment>
<feature type="repeat" description="TPR" evidence="16">
    <location>
        <begin position="450"/>
        <end position="483"/>
    </location>
</feature>
<gene>
    <name evidence="19" type="ORF">OSB1V03_LOCUS5932</name>
</gene>
<feature type="repeat" description="TPR" evidence="16">
    <location>
        <begin position="552"/>
        <end position="585"/>
    </location>
</feature>
<evidence type="ECO:0000256" key="10">
    <source>
        <dbReference type="ARBA" id="ARBA00022803"/>
    </source>
</evidence>
<feature type="transmembrane region" description="Helical" evidence="17">
    <location>
        <begin position="308"/>
        <end position="330"/>
    </location>
</feature>
<dbReference type="OrthoDB" id="19588at2759"/>
<keyword evidence="12 17" id="KW-1133">Transmembrane helix</keyword>
<feature type="transmembrane region" description="Helical" evidence="17">
    <location>
        <begin position="268"/>
        <end position="287"/>
    </location>
</feature>
<evidence type="ECO:0000256" key="1">
    <source>
        <dbReference type="ARBA" id="ARBA00003582"/>
    </source>
</evidence>
<evidence type="ECO:0000256" key="11">
    <source>
        <dbReference type="ARBA" id="ARBA00022824"/>
    </source>
</evidence>
<dbReference type="InterPro" id="IPR052346">
    <property type="entry name" value="O-mannosyl-transferase_TMTC"/>
</dbReference>
<dbReference type="GO" id="GO:0016020">
    <property type="term" value="C:membrane"/>
    <property type="evidence" value="ECO:0007669"/>
    <property type="project" value="UniProtKB-SubCell"/>
</dbReference>
<feature type="transmembrane region" description="Helical" evidence="17">
    <location>
        <begin position="198"/>
        <end position="215"/>
    </location>
</feature>
<dbReference type="Pfam" id="PF08409">
    <property type="entry name" value="TMTC_DUF1736"/>
    <property type="match status" value="1"/>
</dbReference>
<comment type="similarity">
    <text evidence="5">Belongs to the TMTC family.</text>
</comment>
<feature type="transmembrane region" description="Helical" evidence="17">
    <location>
        <begin position="342"/>
        <end position="366"/>
    </location>
</feature>
<comment type="pathway">
    <text evidence="4">Protein modification; protein glycosylation.</text>
</comment>
<dbReference type="SMART" id="SM00028">
    <property type="entry name" value="TPR"/>
    <property type="match status" value="6"/>
</dbReference>
<dbReference type="InterPro" id="IPR011990">
    <property type="entry name" value="TPR-like_helical_dom_sf"/>
</dbReference>
<evidence type="ECO:0000256" key="7">
    <source>
        <dbReference type="ARBA" id="ARBA00022679"/>
    </source>
</evidence>
<dbReference type="PROSITE" id="PS50005">
    <property type="entry name" value="TPR"/>
    <property type="match status" value="3"/>
</dbReference>
<reference evidence="19" key="1">
    <citation type="submission" date="2020-11" db="EMBL/GenBank/DDBJ databases">
        <authorList>
            <person name="Tran Van P."/>
        </authorList>
    </citation>
    <scope>NUCLEOTIDE SEQUENCE</scope>
</reference>
<evidence type="ECO:0000256" key="17">
    <source>
        <dbReference type="SAM" id="Phobius"/>
    </source>
</evidence>
<evidence type="ECO:0000256" key="16">
    <source>
        <dbReference type="PROSITE-ProRule" id="PRU00339"/>
    </source>
</evidence>
<comment type="catalytic activity">
    <reaction evidence="14">
        <text>a di-trans,poly-cis-dolichyl beta-D-mannosyl phosphate + L-threonyl-[protein] = 3-O-(alpha-D-mannosyl)-L-threonyl-[protein] + a di-trans,poly-cis-dolichyl phosphate + H(+)</text>
        <dbReference type="Rhea" id="RHEA:53396"/>
        <dbReference type="Rhea" id="RHEA-COMP:11060"/>
        <dbReference type="Rhea" id="RHEA-COMP:13547"/>
        <dbReference type="Rhea" id="RHEA-COMP:19498"/>
        <dbReference type="Rhea" id="RHEA-COMP:19501"/>
        <dbReference type="ChEBI" id="CHEBI:15378"/>
        <dbReference type="ChEBI" id="CHEBI:30013"/>
        <dbReference type="ChEBI" id="CHEBI:57683"/>
        <dbReference type="ChEBI" id="CHEBI:58211"/>
        <dbReference type="ChEBI" id="CHEBI:137323"/>
        <dbReference type="EC" id="2.4.1.109"/>
    </reaction>
</comment>
<comment type="function">
    <text evidence="1">Transfers mannosyl residues to the hydroxyl group of serine or threonine residues.</text>
</comment>
<dbReference type="EMBL" id="OC857687">
    <property type="protein sequence ID" value="CAD7625498.1"/>
    <property type="molecule type" value="Genomic_DNA"/>
</dbReference>
<dbReference type="SUPFAM" id="SSF48452">
    <property type="entry name" value="TPR-like"/>
    <property type="match status" value="1"/>
</dbReference>
<evidence type="ECO:0000256" key="5">
    <source>
        <dbReference type="ARBA" id="ARBA00007882"/>
    </source>
</evidence>
<dbReference type="GO" id="GO:0030968">
    <property type="term" value="P:endoplasmic reticulum unfolded protein response"/>
    <property type="evidence" value="ECO:0007669"/>
    <property type="project" value="TreeGrafter"/>
</dbReference>
<evidence type="ECO:0000256" key="2">
    <source>
        <dbReference type="ARBA" id="ARBA00004141"/>
    </source>
</evidence>
<dbReference type="GO" id="GO:0004169">
    <property type="term" value="F:dolichyl-phosphate-mannose-protein mannosyltransferase activity"/>
    <property type="evidence" value="ECO:0007669"/>
    <property type="project" value="UniProtKB-EC"/>
</dbReference>
<proteinExistence type="inferred from homology"/>
<feature type="transmembrane region" description="Helical" evidence="17">
    <location>
        <begin position="12"/>
        <end position="32"/>
    </location>
</feature>
<organism evidence="19">
    <name type="scientific">Medioppia subpectinata</name>
    <dbReference type="NCBI Taxonomy" id="1979941"/>
    <lineage>
        <taxon>Eukaryota</taxon>
        <taxon>Metazoa</taxon>
        <taxon>Ecdysozoa</taxon>
        <taxon>Arthropoda</taxon>
        <taxon>Chelicerata</taxon>
        <taxon>Arachnida</taxon>
        <taxon>Acari</taxon>
        <taxon>Acariformes</taxon>
        <taxon>Sarcoptiformes</taxon>
        <taxon>Oribatida</taxon>
        <taxon>Brachypylina</taxon>
        <taxon>Oppioidea</taxon>
        <taxon>Oppiidae</taxon>
        <taxon>Medioppia</taxon>
    </lineage>
</organism>
<evidence type="ECO:0000256" key="12">
    <source>
        <dbReference type="ARBA" id="ARBA00022989"/>
    </source>
</evidence>
<accession>A0A7R9PZ79</accession>
<sequence>MIKFSNMTTMLYLLRYNKIVIIFVSIVCYLVSLRSEFVFDDTEAILNNKDVMSDTTLSQVFANDFWGTTITHNSSHKSFRPLTVLTFRFIRRLDQLIYSTTDPTIESPINAYLFHLSNVILYALLNCLLFHVLNKLLNIFCAKLQTFDKQNPLEVNERNAFLATIVFTCHPIHSEITFGMNCFAIISLSAMGMLFKEQGITLIGLCLILDIILICDRKYNIETKALIYRIVLLSIGTVLVLLLRGIVMNFSGPQFQRGDNPSSFEESFYIRFINFNYIYAINAWILLYPDWLCFDWSMTCIPLIKTIYDYRIAFIPLLWITLLLVFKSSFSHNSNISRQIQISIAFGCVSFIPSANIFFTVGFVIAERALFLPKKRFPNYCKVRSFHTNHILLVPRNNLYTKLCVFTDYSLNNRFYCDCVFDENHSRELPRNFDWIDEKRLFESGLSLNAKVHYNIAKSAADSGLKEKAIDEYREAIRLNPEYEHAFNNLANILKEFGKLQESKQLLTTAVNIKPTFATAWMNLGIVEAALNEYREAEISYLKAIKHRNRYADCFYNLGNLYVKQNRFEDAFIVWRNATQIKPKLLSAFNNLILMLDNMGSYERALTIGVEALQYHPNESSLHFNFANVLGKMGKFNESEIHFKKAIALSPQNANYFSNFGVLYHRWKQLSSGSSPRHSSKTGSIRDAVIKAFNGIKRWQSGGTAGSAYRLNSSCVSNIMTTNGDPGTCSPDHFTSIRVKQVVLVFNTFWAANSESLDWAWPRGSQRLLRRNYLSLMRHKIWAWILSVKPAQAARSLA</sequence>
<dbReference type="EMBL" id="CAJPIZ010003112">
    <property type="protein sequence ID" value="CAG2105928.1"/>
    <property type="molecule type" value="Genomic_DNA"/>
</dbReference>
<name>A0A7R9PZ79_9ACAR</name>
<evidence type="ECO:0000256" key="9">
    <source>
        <dbReference type="ARBA" id="ARBA00022737"/>
    </source>
</evidence>
<feature type="transmembrane region" description="Helical" evidence="17">
    <location>
        <begin position="119"/>
        <end position="140"/>
    </location>
</feature>
<keyword evidence="8 17" id="KW-0812">Transmembrane</keyword>
<dbReference type="UniPathway" id="UPA00378"/>
<dbReference type="Proteomes" id="UP000759131">
    <property type="component" value="Unassembled WGS sequence"/>
</dbReference>
<evidence type="ECO:0000259" key="18">
    <source>
        <dbReference type="Pfam" id="PF08409"/>
    </source>
</evidence>
<dbReference type="GO" id="GO:0005783">
    <property type="term" value="C:endoplasmic reticulum"/>
    <property type="evidence" value="ECO:0007669"/>
    <property type="project" value="UniProtKB-SubCell"/>
</dbReference>
<evidence type="ECO:0000256" key="13">
    <source>
        <dbReference type="ARBA" id="ARBA00023136"/>
    </source>
</evidence>
<keyword evidence="10 16" id="KW-0802">TPR repeat</keyword>
<keyword evidence="11" id="KW-0256">Endoplasmic reticulum</keyword>
<dbReference type="PANTHER" id="PTHR44227:SF3">
    <property type="entry name" value="PROTEIN O-MANNOSYL-TRANSFERASE TMTC4"/>
    <property type="match status" value="1"/>
</dbReference>
<evidence type="ECO:0000313" key="20">
    <source>
        <dbReference type="Proteomes" id="UP000759131"/>
    </source>
</evidence>
<dbReference type="Gene3D" id="1.25.40.10">
    <property type="entry name" value="Tetratricopeptide repeat domain"/>
    <property type="match status" value="1"/>
</dbReference>
<protein>
    <recommendedName>
        <fullName evidence="6">dolichyl-phosphate-mannose--protein mannosyltransferase</fullName>
        <ecNumber evidence="6">2.4.1.109</ecNumber>
    </recommendedName>
</protein>
<dbReference type="InterPro" id="IPR013618">
    <property type="entry name" value="TMTC_DUF1736"/>
</dbReference>
<dbReference type="AlphaFoldDB" id="A0A7R9PZ79"/>
<dbReference type="EC" id="2.4.1.109" evidence="6"/>
<dbReference type="InterPro" id="IPR019734">
    <property type="entry name" value="TPR_rpt"/>
</dbReference>
<keyword evidence="20" id="KW-1185">Reference proteome</keyword>
<evidence type="ECO:0000256" key="8">
    <source>
        <dbReference type="ARBA" id="ARBA00022692"/>
    </source>
</evidence>
<keyword evidence="13 17" id="KW-0472">Membrane</keyword>
<feature type="domain" description="DUF1736" evidence="18">
    <location>
        <begin position="250"/>
        <end position="322"/>
    </location>
</feature>
<evidence type="ECO:0000313" key="19">
    <source>
        <dbReference type="EMBL" id="CAD7625498.1"/>
    </source>
</evidence>
<keyword evidence="7" id="KW-0808">Transferase</keyword>
<feature type="transmembrane region" description="Helical" evidence="17">
    <location>
        <begin position="227"/>
        <end position="248"/>
    </location>
</feature>
<evidence type="ECO:0000256" key="3">
    <source>
        <dbReference type="ARBA" id="ARBA00004240"/>
    </source>
</evidence>
<evidence type="ECO:0000256" key="15">
    <source>
        <dbReference type="ARBA" id="ARBA00045102"/>
    </source>
</evidence>
<comment type="subcellular location">
    <subcellularLocation>
        <location evidence="3">Endoplasmic reticulum</location>
    </subcellularLocation>
    <subcellularLocation>
        <location evidence="2">Membrane</location>
        <topology evidence="2">Multi-pass membrane protein</topology>
    </subcellularLocation>
</comment>
<evidence type="ECO:0000256" key="14">
    <source>
        <dbReference type="ARBA" id="ARBA00045085"/>
    </source>
</evidence>
<evidence type="ECO:0000256" key="4">
    <source>
        <dbReference type="ARBA" id="ARBA00004922"/>
    </source>
</evidence>
<feature type="repeat" description="TPR" evidence="16">
    <location>
        <begin position="620"/>
        <end position="653"/>
    </location>
</feature>